<accession>A0A6A8GAT6</accession>
<evidence type="ECO:0000256" key="2">
    <source>
        <dbReference type="SAM" id="Phobius"/>
    </source>
</evidence>
<dbReference type="Proteomes" id="UP000443423">
    <property type="component" value="Unassembled WGS sequence"/>
</dbReference>
<protein>
    <submittedName>
        <fullName evidence="3">Uncharacterized protein</fullName>
    </submittedName>
</protein>
<evidence type="ECO:0000313" key="3">
    <source>
        <dbReference type="EMBL" id="MRW97373.1"/>
    </source>
</evidence>
<feature type="region of interest" description="Disordered" evidence="1">
    <location>
        <begin position="164"/>
        <end position="196"/>
    </location>
</feature>
<gene>
    <name evidence="3" type="ORF">GJR99_12420</name>
</gene>
<dbReference type="AlphaFoldDB" id="A0A6A8GAT6"/>
<evidence type="ECO:0000256" key="1">
    <source>
        <dbReference type="SAM" id="MobiDB-lite"/>
    </source>
</evidence>
<feature type="transmembrane region" description="Helical" evidence="2">
    <location>
        <begin position="132"/>
        <end position="156"/>
    </location>
</feature>
<dbReference type="EMBL" id="WKJQ01000001">
    <property type="protein sequence ID" value="MRW97373.1"/>
    <property type="molecule type" value="Genomic_DNA"/>
</dbReference>
<organism evidence="3 4">
    <name type="scientific">Haloferax marinum</name>
    <dbReference type="NCBI Taxonomy" id="2666143"/>
    <lineage>
        <taxon>Archaea</taxon>
        <taxon>Methanobacteriati</taxon>
        <taxon>Methanobacteriota</taxon>
        <taxon>Stenosarchaea group</taxon>
        <taxon>Halobacteria</taxon>
        <taxon>Halobacteriales</taxon>
        <taxon>Haloferacaceae</taxon>
        <taxon>Haloferax</taxon>
    </lineage>
</organism>
<keyword evidence="4" id="KW-1185">Reference proteome</keyword>
<proteinExistence type="predicted"/>
<dbReference type="OrthoDB" id="242565at2157"/>
<sequence length="412" mass="44591">MGATPHEYFVDRFRRATASERRRFVADLWEARGWETTVEDSRIVAHRGTQTERIAVVTGGWFGLGPSVPNDAEVVVALAPLSAPSARVVSVDELFEQVRYGLPVEVGNRLVESHFGATLDDVPPPSATGLPLVGTVTVPSVLVVLAVVALLVLAIVTTAGVPGVDPGFGASPETQSSPAATPEQTATPEPRPIASGVTTAGIENATLLAAAHRDAVSTESYRWTIGYRESIAGDEIGREVEVVRVEEPHVYSSEVQRVSWSGLRAYPRPTSSEDSFADGAMRYARRPNEPDGLAVRVIDPAVLDGPGRQALRAERYVEWYLSTEQSRVVNSTVEDGVTVYRIEGSGNDFPRSRDYEFVALVEESGFVRSMQVSYETRDGLEITVWSEYDSVGSTTVEPPSWVVRGGQTTTAE</sequence>
<reference evidence="3 4" key="1">
    <citation type="submission" date="2019-11" db="EMBL/GenBank/DDBJ databases">
        <title>Whole genome sequence of Haloferax sp. MBLA0078.</title>
        <authorList>
            <person name="Seo M.-J."/>
            <person name="Cho E.-S."/>
        </authorList>
    </citation>
    <scope>NUCLEOTIDE SEQUENCE [LARGE SCALE GENOMIC DNA]</scope>
    <source>
        <strain evidence="3 4">MBLA0078</strain>
    </source>
</reference>
<keyword evidence="2" id="KW-0812">Transmembrane</keyword>
<name>A0A6A8GAT6_9EURY</name>
<keyword evidence="2" id="KW-1133">Transmembrane helix</keyword>
<comment type="caution">
    <text evidence="3">The sequence shown here is derived from an EMBL/GenBank/DDBJ whole genome shotgun (WGS) entry which is preliminary data.</text>
</comment>
<feature type="compositionally biased region" description="Polar residues" evidence="1">
    <location>
        <begin position="172"/>
        <end position="187"/>
    </location>
</feature>
<keyword evidence="2" id="KW-0472">Membrane</keyword>
<evidence type="ECO:0000313" key="4">
    <source>
        <dbReference type="Proteomes" id="UP000443423"/>
    </source>
</evidence>